<evidence type="ECO:0000256" key="3">
    <source>
        <dbReference type="ARBA" id="ARBA00017453"/>
    </source>
</evidence>
<dbReference type="AlphaFoldDB" id="A0A9P1MZM1"/>
<evidence type="ECO:0000256" key="2">
    <source>
        <dbReference type="ARBA" id="ARBA00006648"/>
    </source>
</evidence>
<evidence type="ECO:0000256" key="9">
    <source>
        <dbReference type="SAM" id="SignalP"/>
    </source>
</evidence>
<evidence type="ECO:0000256" key="1">
    <source>
        <dbReference type="ARBA" id="ARBA00004613"/>
    </source>
</evidence>
<reference evidence="10" key="1">
    <citation type="submission" date="2022-11" db="EMBL/GenBank/DDBJ databases">
        <authorList>
            <person name="Kikuchi T."/>
        </authorList>
    </citation>
    <scope>NUCLEOTIDE SEQUENCE</scope>
    <source>
        <strain evidence="10">PS1010</strain>
    </source>
</reference>
<keyword evidence="5 9" id="KW-0732">Signal</keyword>
<evidence type="ECO:0000256" key="6">
    <source>
        <dbReference type="ARBA" id="ARBA00023054"/>
    </source>
</evidence>
<name>A0A9P1MZM1_9PELO</name>
<comment type="similarity">
    <text evidence="2">Belongs to the fatty-acid and retinol-binding protein (FARBP) family.</text>
</comment>
<comment type="subcellular location">
    <subcellularLocation>
        <location evidence="1">Secreted</location>
    </subcellularLocation>
</comment>
<evidence type="ECO:0000256" key="5">
    <source>
        <dbReference type="ARBA" id="ARBA00022729"/>
    </source>
</evidence>
<accession>A0A9P1MZM1</accession>
<evidence type="ECO:0000256" key="4">
    <source>
        <dbReference type="ARBA" id="ARBA00022525"/>
    </source>
</evidence>
<dbReference type="OrthoDB" id="5808308at2759"/>
<protein>
    <recommendedName>
        <fullName evidence="3">Fatty-acid and retinol-binding protein 1</fullName>
    </recommendedName>
</protein>
<dbReference type="GO" id="GO:0008289">
    <property type="term" value="F:lipid binding"/>
    <property type="evidence" value="ECO:0007669"/>
    <property type="project" value="UniProtKB-KW"/>
</dbReference>
<gene>
    <name evidence="10" type="ORF">CAMP_LOCUS8189</name>
</gene>
<feature type="chain" id="PRO_5040320534" description="Fatty-acid and retinol-binding protein 1" evidence="9">
    <location>
        <begin position="17"/>
        <end position="181"/>
    </location>
</feature>
<dbReference type="EMBL" id="CANHGI010000003">
    <property type="protein sequence ID" value="CAI5445552.1"/>
    <property type="molecule type" value="Genomic_DNA"/>
</dbReference>
<dbReference type="Gene3D" id="1.20.120.1100">
    <property type="match status" value="1"/>
</dbReference>
<dbReference type="Pfam" id="PF05823">
    <property type="entry name" value="Gp-FAR-1"/>
    <property type="match status" value="1"/>
</dbReference>
<evidence type="ECO:0000313" key="10">
    <source>
        <dbReference type="EMBL" id="CAI5445552.1"/>
    </source>
</evidence>
<sequence>MFRATIFACLALAAFCAPVPDVPNSVDDIPTEYKSLIPKEVVDHLQSITPEERKALKEVAQRYKEFKSEQDFLDALKVKSPSLHEKAQKLHNLVEEKIKNLNDEAKAFVKKLIADVRKIHGAYLKGEKPSLDSLKKSVKTYIDEYKSLSDGAKASIAKEFPILTGLAKNEKVKAIIGKYIN</sequence>
<evidence type="ECO:0000313" key="11">
    <source>
        <dbReference type="Proteomes" id="UP001152747"/>
    </source>
</evidence>
<evidence type="ECO:0000256" key="7">
    <source>
        <dbReference type="ARBA" id="ARBA00023121"/>
    </source>
</evidence>
<comment type="caution">
    <text evidence="10">The sequence shown here is derived from an EMBL/GenBank/DDBJ whole genome shotgun (WGS) entry which is preliminary data.</text>
</comment>
<dbReference type="PANTHER" id="PTHR31418:SF7">
    <property type="entry name" value="FATTY-ACID AND RETINOL-BINDING PROTEIN 1"/>
    <property type="match status" value="1"/>
</dbReference>
<proteinExistence type="inferred from homology"/>
<dbReference type="PANTHER" id="PTHR31418">
    <property type="entry name" value="FATTY-ACID AND RETINOL-BINDING PROTEIN 1"/>
    <property type="match status" value="1"/>
</dbReference>
<keyword evidence="6 8" id="KW-0175">Coiled coil</keyword>
<dbReference type="Proteomes" id="UP001152747">
    <property type="component" value="Unassembled WGS sequence"/>
</dbReference>
<keyword evidence="4" id="KW-0964">Secreted</keyword>
<feature type="coiled-coil region" evidence="8">
    <location>
        <begin position="84"/>
        <end position="111"/>
    </location>
</feature>
<keyword evidence="7" id="KW-0446">Lipid-binding</keyword>
<dbReference type="InterPro" id="IPR008632">
    <property type="entry name" value="Gp-FAR-1"/>
</dbReference>
<dbReference type="GO" id="GO:0005576">
    <property type="term" value="C:extracellular region"/>
    <property type="evidence" value="ECO:0007669"/>
    <property type="project" value="UniProtKB-SubCell"/>
</dbReference>
<evidence type="ECO:0000256" key="8">
    <source>
        <dbReference type="SAM" id="Coils"/>
    </source>
</evidence>
<keyword evidence="11" id="KW-1185">Reference proteome</keyword>
<feature type="signal peptide" evidence="9">
    <location>
        <begin position="1"/>
        <end position="16"/>
    </location>
</feature>
<organism evidence="10 11">
    <name type="scientific">Caenorhabditis angaria</name>
    <dbReference type="NCBI Taxonomy" id="860376"/>
    <lineage>
        <taxon>Eukaryota</taxon>
        <taxon>Metazoa</taxon>
        <taxon>Ecdysozoa</taxon>
        <taxon>Nematoda</taxon>
        <taxon>Chromadorea</taxon>
        <taxon>Rhabditida</taxon>
        <taxon>Rhabditina</taxon>
        <taxon>Rhabditomorpha</taxon>
        <taxon>Rhabditoidea</taxon>
        <taxon>Rhabditidae</taxon>
        <taxon>Peloderinae</taxon>
        <taxon>Caenorhabditis</taxon>
    </lineage>
</organism>